<organism evidence="1 2">
    <name type="scientific">Caulobacter radicis</name>
    <dbReference type="NCBI Taxonomy" id="2172650"/>
    <lineage>
        <taxon>Bacteria</taxon>
        <taxon>Pseudomonadati</taxon>
        <taxon>Pseudomonadota</taxon>
        <taxon>Alphaproteobacteria</taxon>
        <taxon>Caulobacterales</taxon>
        <taxon>Caulobacteraceae</taxon>
        <taxon>Caulobacter</taxon>
    </lineage>
</organism>
<proteinExistence type="predicted"/>
<dbReference type="AlphaFoldDB" id="A0A2T9JNC4"/>
<dbReference type="RefSeq" id="WP_116566125.1">
    <property type="nucleotide sequence ID" value="NZ_QDKP01000023.1"/>
</dbReference>
<dbReference type="Proteomes" id="UP000244913">
    <property type="component" value="Unassembled WGS sequence"/>
</dbReference>
<sequence length="207" mass="22457">MTNLLPLKTLLDRGADGEAVLALGRLAAERHALDEAAFRAPPEPHDNANVPVVALDKIVHHSYGYGAGDAPGALEADFAALSKSEARLIIELAAAAAGHPTAEQPTRKYLVGLDRAASTHETALVRIDIRTWVSPLDRTHALSKHIDGLLVVSAARSFVDITKTSLNTFIAIYQRQLALSNRPAHDVIDTLHDVQHVWARRLERLQA</sequence>
<gene>
    <name evidence="1" type="ORF">DDF65_07760</name>
</gene>
<protein>
    <submittedName>
        <fullName evidence="1">Uncharacterized protein</fullName>
    </submittedName>
</protein>
<accession>A0A2T9JNC4</accession>
<comment type="caution">
    <text evidence="1">The sequence shown here is derived from an EMBL/GenBank/DDBJ whole genome shotgun (WGS) entry which is preliminary data.</text>
</comment>
<name>A0A2T9JNC4_9CAUL</name>
<keyword evidence="2" id="KW-1185">Reference proteome</keyword>
<dbReference type="EMBL" id="QDKP01000023">
    <property type="protein sequence ID" value="PVM85188.1"/>
    <property type="molecule type" value="Genomic_DNA"/>
</dbReference>
<evidence type="ECO:0000313" key="1">
    <source>
        <dbReference type="EMBL" id="PVM85188.1"/>
    </source>
</evidence>
<evidence type="ECO:0000313" key="2">
    <source>
        <dbReference type="Proteomes" id="UP000244913"/>
    </source>
</evidence>
<reference evidence="1 2" key="1">
    <citation type="submission" date="2018-04" db="EMBL/GenBank/DDBJ databases">
        <title>The genome sequence of Caulobacter sp. 736.</title>
        <authorList>
            <person name="Gao J."/>
            <person name="Sun J."/>
        </authorList>
    </citation>
    <scope>NUCLEOTIDE SEQUENCE [LARGE SCALE GENOMIC DNA]</scope>
    <source>
        <strain evidence="1 2">736</strain>
    </source>
</reference>